<keyword evidence="1" id="KW-0812">Transmembrane</keyword>
<evidence type="ECO:0000313" key="4">
    <source>
        <dbReference type="Proteomes" id="UP000176608"/>
    </source>
</evidence>
<dbReference type="InterPro" id="IPR050256">
    <property type="entry name" value="Glycosyltransferase_2"/>
</dbReference>
<sequence>MLVSVIIPAYKQEKTIKKNIEEVHKALSKTKWDFEIIVVVDGLLDKTFEEASKVKKDNVEVVGYEQNQGKGFAVKYGMTQASGDYVAFIDAGVDINLESIATLLEHVLLHKADVVVASKRHPASKVNYPFMRKLYSWGYYTLARLLFNLKLTDTQAGLKVFKREVLDAVLPRLLIKEFAFDIEMLAVAHRLGFRRIYEAPIELSLNFDHTTFSKFLFLDSFIQRMMNDTLAVFYRLKILKYYDDGNEHKWIQHEIAQFLASQIRLEKIEQPEFSVIVTARRLNKDLRECLAHLSKLDYPYFEVIVLVDEINEVEEKKLNLGDKFRFIAVGNKGPGEKRNIGAGVATGNILAFLDDDAFPKKDWLKLAAEVFKNSNTYALGAPAVTPPKASFLERIAGKLLESSLVSGNTIFRHKPTKHQFISDYPTVNLFVRRDAFLSVGGFTTEFWPGEDTKLCLDLVEKFRRPFPYDPKPIVYHHRRKIFLPYLKQISRYGQHRGQFARLFPETSRLLFYFMPTLFVLGLVLGPIVSSFFPVLWYLYFTVVGIYLFLILRRAAGVAIEDLNPISGLLVFVGIILTHIVYGINFIIGLLKRPKLQLRSVDINTGNYLGG</sequence>
<feature type="transmembrane region" description="Helical" evidence="1">
    <location>
        <begin position="535"/>
        <end position="555"/>
    </location>
</feature>
<accession>A0A1F4UQG4</accession>
<gene>
    <name evidence="3" type="ORF">A2886_00950</name>
</gene>
<proteinExistence type="predicted"/>
<name>A0A1F4UQG4_UNCKA</name>
<comment type="caution">
    <text evidence="3">The sequence shown here is derived from an EMBL/GenBank/DDBJ whole genome shotgun (WGS) entry which is preliminary data.</text>
</comment>
<dbReference type="STRING" id="1802617.A2886_00950"/>
<feature type="domain" description="Glycosyltransferase 2-like" evidence="2">
    <location>
        <begin position="4"/>
        <end position="169"/>
    </location>
</feature>
<feature type="transmembrane region" description="Helical" evidence="1">
    <location>
        <begin position="509"/>
        <end position="528"/>
    </location>
</feature>
<dbReference type="AlphaFoldDB" id="A0A1F4UQG4"/>
<feature type="domain" description="Glycosyltransferase 2-like" evidence="2">
    <location>
        <begin position="274"/>
        <end position="394"/>
    </location>
</feature>
<evidence type="ECO:0000259" key="2">
    <source>
        <dbReference type="Pfam" id="PF00535"/>
    </source>
</evidence>
<evidence type="ECO:0000313" key="3">
    <source>
        <dbReference type="EMBL" id="OGC47198.1"/>
    </source>
</evidence>
<dbReference type="Gene3D" id="3.90.550.10">
    <property type="entry name" value="Spore Coat Polysaccharide Biosynthesis Protein SpsA, Chain A"/>
    <property type="match status" value="2"/>
</dbReference>
<feature type="transmembrane region" description="Helical" evidence="1">
    <location>
        <begin position="567"/>
        <end position="590"/>
    </location>
</feature>
<dbReference type="Proteomes" id="UP000176608">
    <property type="component" value="Unassembled WGS sequence"/>
</dbReference>
<keyword evidence="1" id="KW-0472">Membrane</keyword>
<evidence type="ECO:0000256" key="1">
    <source>
        <dbReference type="SAM" id="Phobius"/>
    </source>
</evidence>
<dbReference type="InterPro" id="IPR029044">
    <property type="entry name" value="Nucleotide-diphossugar_trans"/>
</dbReference>
<dbReference type="Pfam" id="PF00535">
    <property type="entry name" value="Glycos_transf_2"/>
    <property type="match status" value="2"/>
</dbReference>
<dbReference type="SUPFAM" id="SSF53448">
    <property type="entry name" value="Nucleotide-diphospho-sugar transferases"/>
    <property type="match status" value="2"/>
</dbReference>
<reference evidence="3 4" key="1">
    <citation type="journal article" date="2016" name="Nat. Commun.">
        <title>Thousands of microbial genomes shed light on interconnected biogeochemical processes in an aquifer system.</title>
        <authorList>
            <person name="Anantharaman K."/>
            <person name="Brown C.T."/>
            <person name="Hug L.A."/>
            <person name="Sharon I."/>
            <person name="Castelle C.J."/>
            <person name="Probst A.J."/>
            <person name="Thomas B.C."/>
            <person name="Singh A."/>
            <person name="Wilkins M.J."/>
            <person name="Karaoz U."/>
            <person name="Brodie E.L."/>
            <person name="Williams K.H."/>
            <person name="Hubbard S.S."/>
            <person name="Banfield J.F."/>
        </authorList>
    </citation>
    <scope>NUCLEOTIDE SEQUENCE [LARGE SCALE GENOMIC DNA]</scope>
</reference>
<dbReference type="InterPro" id="IPR001173">
    <property type="entry name" value="Glyco_trans_2-like"/>
</dbReference>
<dbReference type="PANTHER" id="PTHR48090">
    <property type="entry name" value="UNDECAPRENYL-PHOSPHATE 4-DEOXY-4-FORMAMIDO-L-ARABINOSE TRANSFERASE-RELATED"/>
    <property type="match status" value="1"/>
</dbReference>
<organism evidence="3 4">
    <name type="scientific">candidate division WWE3 bacterium RIFCSPHIGHO2_01_FULL_42_13</name>
    <dbReference type="NCBI Taxonomy" id="1802617"/>
    <lineage>
        <taxon>Bacteria</taxon>
        <taxon>Katanobacteria</taxon>
    </lineage>
</organism>
<keyword evidence="1" id="KW-1133">Transmembrane helix</keyword>
<protein>
    <recommendedName>
        <fullName evidence="2">Glycosyltransferase 2-like domain-containing protein</fullName>
    </recommendedName>
</protein>
<dbReference type="EMBL" id="MEVA01000016">
    <property type="protein sequence ID" value="OGC47198.1"/>
    <property type="molecule type" value="Genomic_DNA"/>
</dbReference>
<dbReference type="PANTHER" id="PTHR48090:SF7">
    <property type="entry name" value="RFBJ PROTEIN"/>
    <property type="match status" value="1"/>
</dbReference>